<evidence type="ECO:0000313" key="2">
    <source>
        <dbReference type="EMBL" id="MEB8339411.1"/>
    </source>
</evidence>
<dbReference type="SUPFAM" id="SSF55729">
    <property type="entry name" value="Acyl-CoA N-acyltransferases (Nat)"/>
    <property type="match status" value="1"/>
</dbReference>
<evidence type="ECO:0000259" key="1">
    <source>
        <dbReference type="PROSITE" id="PS51729"/>
    </source>
</evidence>
<dbReference type="Pfam" id="PF14542">
    <property type="entry name" value="Acetyltransf_CG"/>
    <property type="match status" value="1"/>
</dbReference>
<comment type="caution">
    <text evidence="2">The sequence shown here is derived from an EMBL/GenBank/DDBJ whole genome shotgun (WGS) entry which is preliminary data.</text>
</comment>
<dbReference type="Proteomes" id="UP001354931">
    <property type="component" value="Unassembled WGS sequence"/>
</dbReference>
<sequence length="102" mass="11186">MAIEITDSPDANRYEARVDGQHAGVAEYMRTKESGLVVFTHTEVDPQYNGQGVGSALARAALDTARADGLRVLAVCPFISGWMARHPDYQDLAYQSRSKVED</sequence>
<dbReference type="PANTHER" id="PTHR31435">
    <property type="entry name" value="PROTEIN NATD1"/>
    <property type="match status" value="1"/>
</dbReference>
<evidence type="ECO:0000313" key="3">
    <source>
        <dbReference type="Proteomes" id="UP001354931"/>
    </source>
</evidence>
<reference evidence="2 3" key="1">
    <citation type="submission" date="2022-10" db="EMBL/GenBank/DDBJ databases">
        <authorList>
            <person name="Xie J."/>
            <person name="Shen N."/>
        </authorList>
    </citation>
    <scope>NUCLEOTIDE SEQUENCE [LARGE SCALE GENOMIC DNA]</scope>
    <source>
        <strain evidence="2 3">YIM65594</strain>
    </source>
</reference>
<organism evidence="2 3">
    <name type="scientific">Streptomyces endophyticus</name>
    <dbReference type="NCBI Taxonomy" id="714166"/>
    <lineage>
        <taxon>Bacteria</taxon>
        <taxon>Bacillati</taxon>
        <taxon>Actinomycetota</taxon>
        <taxon>Actinomycetes</taxon>
        <taxon>Kitasatosporales</taxon>
        <taxon>Streptomycetaceae</taxon>
        <taxon>Streptomyces</taxon>
    </lineage>
</organism>
<keyword evidence="3" id="KW-1185">Reference proteome</keyword>
<gene>
    <name evidence="2" type="ORF">OKJ99_18110</name>
</gene>
<dbReference type="PANTHER" id="PTHR31435:SF10">
    <property type="entry name" value="BSR4717 PROTEIN"/>
    <property type="match status" value="1"/>
</dbReference>
<feature type="domain" description="N-acetyltransferase" evidence="1">
    <location>
        <begin position="6"/>
        <end position="94"/>
    </location>
</feature>
<protein>
    <submittedName>
        <fullName evidence="2">N-acetyltransferase</fullName>
    </submittedName>
</protein>
<accession>A0ABU6F5W1</accession>
<dbReference type="CDD" id="cd04301">
    <property type="entry name" value="NAT_SF"/>
    <property type="match status" value="1"/>
</dbReference>
<dbReference type="InterPro" id="IPR031165">
    <property type="entry name" value="GNAT_YJDJ"/>
</dbReference>
<dbReference type="InterPro" id="IPR045057">
    <property type="entry name" value="Gcn5-rel_NAT"/>
</dbReference>
<dbReference type="PROSITE" id="PS51729">
    <property type="entry name" value="GNAT_YJDJ"/>
    <property type="match status" value="1"/>
</dbReference>
<dbReference type="EMBL" id="JAOZYC010000117">
    <property type="protein sequence ID" value="MEB8339411.1"/>
    <property type="molecule type" value="Genomic_DNA"/>
</dbReference>
<name>A0ABU6F5W1_9ACTN</name>
<proteinExistence type="predicted"/>
<dbReference type="InterPro" id="IPR016181">
    <property type="entry name" value="Acyl_CoA_acyltransferase"/>
</dbReference>
<dbReference type="RefSeq" id="WP_326017522.1">
    <property type="nucleotide sequence ID" value="NZ_JAOZYC010000117.1"/>
</dbReference>
<dbReference type="Gene3D" id="3.40.630.30">
    <property type="match status" value="1"/>
</dbReference>